<sequence length="198" mass="19924">ELVRVRSSTELPDFASASSSPIASPPTASPFQLSANIADEGRRTPDPPSPKLEDFPQTPKKSATSGSPTYSSALGEKRASASVPPSASASGPACGSGSAYGSASGPASAVPSGPRPGTASAEKMRTPSPTSRLTSASTLTSTSASTSTPTPPTSATTSTTTTTTTRPRAPTLGKRSPSQIHRDAESRLLDIQRGRAGV</sequence>
<proteinExistence type="predicted"/>
<keyword evidence="2" id="KW-1185">Reference proteome</keyword>
<feature type="non-terminal residue" evidence="1">
    <location>
        <position position="198"/>
    </location>
</feature>
<name>A0ACC3D281_9PEZI</name>
<dbReference type="Proteomes" id="UP001186974">
    <property type="component" value="Unassembled WGS sequence"/>
</dbReference>
<protein>
    <submittedName>
        <fullName evidence="1">Uncharacterized protein</fullName>
    </submittedName>
</protein>
<evidence type="ECO:0000313" key="1">
    <source>
        <dbReference type="EMBL" id="KAK3060764.1"/>
    </source>
</evidence>
<feature type="non-terminal residue" evidence="1">
    <location>
        <position position="1"/>
    </location>
</feature>
<reference evidence="1" key="1">
    <citation type="submission" date="2024-09" db="EMBL/GenBank/DDBJ databases">
        <title>Black Yeasts Isolated from many extreme environments.</title>
        <authorList>
            <person name="Coleine C."/>
            <person name="Stajich J.E."/>
            <person name="Selbmann L."/>
        </authorList>
    </citation>
    <scope>NUCLEOTIDE SEQUENCE</scope>
    <source>
        <strain evidence="1">CCFEE 5737</strain>
    </source>
</reference>
<organism evidence="1 2">
    <name type="scientific">Coniosporium uncinatum</name>
    <dbReference type="NCBI Taxonomy" id="93489"/>
    <lineage>
        <taxon>Eukaryota</taxon>
        <taxon>Fungi</taxon>
        <taxon>Dikarya</taxon>
        <taxon>Ascomycota</taxon>
        <taxon>Pezizomycotina</taxon>
        <taxon>Dothideomycetes</taxon>
        <taxon>Dothideomycetes incertae sedis</taxon>
        <taxon>Coniosporium</taxon>
    </lineage>
</organism>
<dbReference type="EMBL" id="JAWDJW010008306">
    <property type="protein sequence ID" value="KAK3060764.1"/>
    <property type="molecule type" value="Genomic_DNA"/>
</dbReference>
<gene>
    <name evidence="1" type="ORF">LTS18_007742</name>
</gene>
<evidence type="ECO:0000313" key="2">
    <source>
        <dbReference type="Proteomes" id="UP001186974"/>
    </source>
</evidence>
<accession>A0ACC3D281</accession>
<comment type="caution">
    <text evidence="1">The sequence shown here is derived from an EMBL/GenBank/DDBJ whole genome shotgun (WGS) entry which is preliminary data.</text>
</comment>